<gene>
    <name evidence="2" type="ORF">SAMN05661093_04373</name>
</gene>
<dbReference type="Gene3D" id="1.10.10.10">
    <property type="entry name" value="Winged helix-like DNA-binding domain superfamily/Winged helix DNA-binding domain"/>
    <property type="match status" value="1"/>
</dbReference>
<keyword evidence="3" id="KW-1185">Reference proteome</keyword>
<dbReference type="Gene3D" id="3.30.420.40">
    <property type="match status" value="2"/>
</dbReference>
<keyword evidence="2" id="KW-0418">Kinase</keyword>
<protein>
    <submittedName>
        <fullName evidence="2">Sugar kinase of the NBD/HSP70 family, may contain an N-terminal HTH domain</fullName>
    </submittedName>
</protein>
<organism evidence="2 3">
    <name type="scientific">Kibdelosporangium aridum</name>
    <dbReference type="NCBI Taxonomy" id="2030"/>
    <lineage>
        <taxon>Bacteria</taxon>
        <taxon>Bacillati</taxon>
        <taxon>Actinomycetota</taxon>
        <taxon>Actinomycetes</taxon>
        <taxon>Pseudonocardiales</taxon>
        <taxon>Pseudonocardiaceae</taxon>
        <taxon>Kibdelosporangium</taxon>
    </lineage>
</organism>
<dbReference type="RefSeq" id="WP_033381358.1">
    <property type="nucleotide sequence ID" value="NZ_FWXV01000003.1"/>
</dbReference>
<evidence type="ECO:0000313" key="2">
    <source>
        <dbReference type="EMBL" id="SMD09041.1"/>
    </source>
</evidence>
<name>A0A1W2EH40_KIBAR</name>
<dbReference type="Pfam" id="PF00480">
    <property type="entry name" value="ROK"/>
    <property type="match status" value="1"/>
</dbReference>
<dbReference type="InterPro" id="IPR043129">
    <property type="entry name" value="ATPase_NBD"/>
</dbReference>
<dbReference type="InterPro" id="IPR000600">
    <property type="entry name" value="ROK"/>
</dbReference>
<comment type="similarity">
    <text evidence="1">Belongs to the ROK (NagC/XylR) family.</text>
</comment>
<evidence type="ECO:0000313" key="3">
    <source>
        <dbReference type="Proteomes" id="UP000192674"/>
    </source>
</evidence>
<dbReference type="SUPFAM" id="SSF53067">
    <property type="entry name" value="Actin-like ATPase domain"/>
    <property type="match status" value="1"/>
</dbReference>
<evidence type="ECO:0000256" key="1">
    <source>
        <dbReference type="ARBA" id="ARBA00006479"/>
    </source>
</evidence>
<dbReference type="EMBL" id="FWXV01000003">
    <property type="protein sequence ID" value="SMD09041.1"/>
    <property type="molecule type" value="Genomic_DNA"/>
</dbReference>
<dbReference type="OrthoDB" id="3534172at2"/>
<keyword evidence="2" id="KW-0808">Transferase</keyword>
<sequence>MLRSTQQTTRDLRRHNRSALLSRLYLDGPGSRLELMQASGLSSATVSNVISDLISDGMVAEAGSVDSDGGRPRTLLQVRRDFGNVVGVDIGETHVQVGLFDCTLNTLDTATYPIADTKLDPEQVVQLVVQGISAVTASTDSASLLGVGVGVPGAVLSDGLVHAPTLKWSGVPLVSMLRPLVDAPLYVDNCARTLGQAEMWRGAGRDASRAVIALLGVGVGAAVATGSDSYRSATSVTAEWGHTVVQVGGAACRCGSRGCLEAYVGAEAILGRYGKDLSASDTESKMVELVGLSDPDAQRVVAQTAEYLGIGISNLVNMLNPDKVVLSGWVSAVLGPAVLAAVRDAVKRHALPYLFAQTEIELGQLGNAEVALGAATLPVLQLLATGARPA</sequence>
<dbReference type="Proteomes" id="UP000192674">
    <property type="component" value="Unassembled WGS sequence"/>
</dbReference>
<dbReference type="PANTHER" id="PTHR18964">
    <property type="entry name" value="ROK (REPRESSOR, ORF, KINASE) FAMILY"/>
    <property type="match status" value="1"/>
</dbReference>
<dbReference type="PANTHER" id="PTHR18964:SF149">
    <property type="entry name" value="BIFUNCTIONAL UDP-N-ACETYLGLUCOSAMINE 2-EPIMERASE_N-ACETYLMANNOSAMINE KINASE"/>
    <property type="match status" value="1"/>
</dbReference>
<dbReference type="GO" id="GO:0016301">
    <property type="term" value="F:kinase activity"/>
    <property type="evidence" value="ECO:0007669"/>
    <property type="project" value="UniProtKB-KW"/>
</dbReference>
<dbReference type="InterPro" id="IPR036388">
    <property type="entry name" value="WH-like_DNA-bd_sf"/>
</dbReference>
<dbReference type="InterPro" id="IPR036390">
    <property type="entry name" value="WH_DNA-bd_sf"/>
</dbReference>
<reference evidence="2 3" key="1">
    <citation type="submission" date="2017-04" db="EMBL/GenBank/DDBJ databases">
        <authorList>
            <person name="Afonso C.L."/>
            <person name="Miller P.J."/>
            <person name="Scott M.A."/>
            <person name="Spackman E."/>
            <person name="Goraichik I."/>
            <person name="Dimitrov K.M."/>
            <person name="Suarez D.L."/>
            <person name="Swayne D.E."/>
        </authorList>
    </citation>
    <scope>NUCLEOTIDE SEQUENCE [LARGE SCALE GENOMIC DNA]</scope>
    <source>
        <strain evidence="2 3">DSM 43828</strain>
    </source>
</reference>
<accession>A0A1W2EH40</accession>
<dbReference type="AlphaFoldDB" id="A0A1W2EH40"/>
<proteinExistence type="inferred from homology"/>
<dbReference type="SUPFAM" id="SSF46785">
    <property type="entry name" value="Winged helix' DNA-binding domain"/>
    <property type="match status" value="1"/>
</dbReference>